<dbReference type="PROSITE" id="PS50011">
    <property type="entry name" value="PROTEIN_KINASE_DOM"/>
    <property type="match status" value="1"/>
</dbReference>
<dbReference type="SMART" id="SM00220">
    <property type="entry name" value="S_TKc"/>
    <property type="match status" value="1"/>
</dbReference>
<dbReference type="Gene3D" id="1.10.510.10">
    <property type="entry name" value="Transferase(Phosphotransferase) domain 1"/>
    <property type="match status" value="1"/>
</dbReference>
<dbReference type="InterPro" id="IPR050122">
    <property type="entry name" value="RTK"/>
</dbReference>
<accession>A0A9Q5I583</accession>
<dbReference type="GO" id="GO:0005524">
    <property type="term" value="F:ATP binding"/>
    <property type="evidence" value="ECO:0007669"/>
    <property type="project" value="InterPro"/>
</dbReference>
<feature type="domain" description="Protein kinase" evidence="1">
    <location>
        <begin position="412"/>
        <end position="689"/>
    </location>
</feature>
<dbReference type="Proteomes" id="UP000757232">
    <property type="component" value="Unassembled WGS sequence"/>
</dbReference>
<dbReference type="AlphaFoldDB" id="A0A9Q5I583"/>
<name>A0A9Q5I583_SANBA</name>
<comment type="caution">
    <text evidence="2">The sequence shown here is derived from an EMBL/GenBank/DDBJ whole genome shotgun (WGS) entry which is preliminary data.</text>
</comment>
<dbReference type="PROSITE" id="PS00109">
    <property type="entry name" value="PROTEIN_KINASE_TYR"/>
    <property type="match status" value="1"/>
</dbReference>
<dbReference type="InterPro" id="IPR001245">
    <property type="entry name" value="Ser-Thr/Tyr_kinase_cat_dom"/>
</dbReference>
<proteinExistence type="predicted"/>
<dbReference type="OrthoDB" id="5809314at2759"/>
<dbReference type="PANTHER" id="PTHR24416">
    <property type="entry name" value="TYROSINE-PROTEIN KINASE RECEPTOR"/>
    <property type="match status" value="1"/>
</dbReference>
<sequence>MDSGSRYSSQAPMGSQYQDRVSNISFPSINKMANLRAYDGKVFEHGDKSDRATVRIQDSIDRVAKQCAKYTKPNLVKKFVGSIPLPLFLPVMKKRVNTLIKLDGVESIVRITTSGRKSYGDVTEIAFTTVQQLATLSKQSGLDGTWSPKFQLFETSSPEKTWNILGYTEDAFMSWWTKGKVESASWADMKAVCKAVVFINDDVYSEPIEDIPEDKRLARLANQARNISIMLVRLLFLHPEYTRAISTLFGFTVPLIFGLSRIANEAKELQCYDHAFMKLRAEQLAHPLSELEPLMQATVDLLVEFGTRLRCKPYMALVKEDMKSLNYAPKPNIAQLFRLNANELDDKVEDVVLGTGLEKSKESLRTTVAWIQDAEIADVGQKIIEASLAEEDPTYDLTFLQNIGLEPIDILDVPCSILGHGASSIVSKHSCLSNPSKFVAVKHRKRYGERAFWNNIRREALAWINLKHENVLPLLGYCMLSAESTDENIPEQYPALVMPVCTGGNLKLYLSELPGSVISDGKKMGLLRDIASGLSYLHSRKICHGDLRAANILVDESSGEPRAVICDFGLSDFFEEVVGRLYKPAEERRTEDKWLAPELLNGDGTVSRVTSEGDMYAFGCVILEVAFSREPFYSFPEGSENDAKNKDELPAQEQDMNEMYWPLASKCWKRLPEERVKSDEAAFYLSGYLRGMRVVL</sequence>
<dbReference type="InterPro" id="IPR008266">
    <property type="entry name" value="Tyr_kinase_AS"/>
</dbReference>
<dbReference type="GO" id="GO:0005886">
    <property type="term" value="C:plasma membrane"/>
    <property type="evidence" value="ECO:0007669"/>
    <property type="project" value="TreeGrafter"/>
</dbReference>
<protein>
    <submittedName>
        <fullName evidence="2">Kinase-like protein</fullName>
    </submittedName>
</protein>
<dbReference type="InterPro" id="IPR000719">
    <property type="entry name" value="Prot_kinase_dom"/>
</dbReference>
<evidence type="ECO:0000313" key="2">
    <source>
        <dbReference type="EMBL" id="OCB91915.1"/>
    </source>
</evidence>
<gene>
    <name evidence="2" type="ORF">A7U60_g783</name>
</gene>
<evidence type="ECO:0000259" key="1">
    <source>
        <dbReference type="PROSITE" id="PS50011"/>
    </source>
</evidence>
<dbReference type="Pfam" id="PF07714">
    <property type="entry name" value="PK_Tyr_Ser-Thr"/>
    <property type="match status" value="1"/>
</dbReference>
<dbReference type="GO" id="GO:0007169">
    <property type="term" value="P:cell surface receptor protein tyrosine kinase signaling pathway"/>
    <property type="evidence" value="ECO:0007669"/>
    <property type="project" value="TreeGrafter"/>
</dbReference>
<dbReference type="SUPFAM" id="SSF56112">
    <property type="entry name" value="Protein kinase-like (PK-like)"/>
    <property type="match status" value="1"/>
</dbReference>
<dbReference type="EMBL" id="LNZH02000050">
    <property type="protein sequence ID" value="OCB91915.1"/>
    <property type="molecule type" value="Genomic_DNA"/>
</dbReference>
<keyword evidence="2" id="KW-0808">Transferase</keyword>
<keyword evidence="3" id="KW-1185">Reference proteome</keyword>
<organism evidence="2 3">
    <name type="scientific">Sanghuangporus baumii</name>
    <name type="common">Phellinus baumii</name>
    <dbReference type="NCBI Taxonomy" id="108892"/>
    <lineage>
        <taxon>Eukaryota</taxon>
        <taxon>Fungi</taxon>
        <taxon>Dikarya</taxon>
        <taxon>Basidiomycota</taxon>
        <taxon>Agaricomycotina</taxon>
        <taxon>Agaricomycetes</taxon>
        <taxon>Hymenochaetales</taxon>
        <taxon>Hymenochaetaceae</taxon>
        <taxon>Sanghuangporus</taxon>
    </lineage>
</organism>
<dbReference type="GO" id="GO:0043235">
    <property type="term" value="C:receptor complex"/>
    <property type="evidence" value="ECO:0007669"/>
    <property type="project" value="TreeGrafter"/>
</dbReference>
<dbReference type="PANTHER" id="PTHR24416:SF611">
    <property type="entry name" value="TYROSINE-PROTEIN KINASE TRANSMEMBRANE RECEPTOR ROR"/>
    <property type="match status" value="1"/>
</dbReference>
<keyword evidence="2" id="KW-0418">Kinase</keyword>
<dbReference type="InterPro" id="IPR011009">
    <property type="entry name" value="Kinase-like_dom_sf"/>
</dbReference>
<dbReference type="GO" id="GO:0004714">
    <property type="term" value="F:transmembrane receptor protein tyrosine kinase activity"/>
    <property type="evidence" value="ECO:0007669"/>
    <property type="project" value="TreeGrafter"/>
</dbReference>
<evidence type="ECO:0000313" key="3">
    <source>
        <dbReference type="Proteomes" id="UP000757232"/>
    </source>
</evidence>
<reference evidence="2" key="1">
    <citation type="submission" date="2016-06" db="EMBL/GenBank/DDBJ databases">
        <title>Draft Genome sequence of the fungus Inonotus baumii.</title>
        <authorList>
            <person name="Zhu H."/>
            <person name="Lin W."/>
        </authorList>
    </citation>
    <scope>NUCLEOTIDE SEQUENCE</scope>
    <source>
        <strain evidence="2">821</strain>
    </source>
</reference>